<sequence length="703" mass="82176">MSKLTKEKRQRNRQRKNRDETVKKRQQLDYQNVSLDVKGENSDIFHDVNEPDSDKNVYKIISKPNSVTSKNILPESDDQNFGISVEIEVPLTEVEENLSHGNNQNDIIHDSPYVDQRDLNEINQLKVISPRKQVKQSDNKGIKDCLETKNDKTVDEIDRISLPSVTSKSSKSREVERILDVEEFERVSLPSVKITSCEPVEVVSPMSNNQQPSQNLARKFSFGTLPNITKKRNSFPTQPLKKPKVIKQSSKYAKSKQILEDNPKQMFLFDLPNEINDRDFEEQGDVSLTDIKNPNDLDIKNTTEQNLPVGDHSGNYRVPDSQLTNRPIRKGLESRPMTKERMPIFQRKPIMHEKDNKQERQHDDIKSQMETATESISPSESWISKVRAANNPDDTFDLDPKRQPHSDDKDEEKSTRRNREIIQNGDKYVRPENMNFRKDIDKGQDMRQSQGSHKKQSHVIQSMSGAISPIIYETSGCPWINSGDNDRENEKANYHHHGNRKSRKQINVQLPDASMEEELGDSSDVSTTSESDIELDFDDVINEEDIGNSNMQNVEDQRNGRIERREEDGKSNGFDDENLEDSMEMKQEMINENLNDVSERKERRRRRRKEDKNELDEMKDENYNTSVDKKGRRRYRRRRRINSENLMGNDIEPNEYVNDSQERKIRRHRRKEKIEEEENDVSPEFMARRAHKKEGMRQKMRNI</sequence>
<comment type="caution">
    <text evidence="2">The sequence shown here is derived from an EMBL/GenBank/DDBJ whole genome shotgun (WGS) entry which is preliminary data.</text>
</comment>
<feature type="compositionally biased region" description="Basic and acidic residues" evidence="1">
    <location>
        <begin position="17"/>
        <end position="27"/>
    </location>
</feature>
<feature type="compositionally biased region" description="Basic and acidic residues" evidence="1">
    <location>
        <begin position="398"/>
        <end position="420"/>
    </location>
</feature>
<feature type="compositionally biased region" description="Basic and acidic residues" evidence="1">
    <location>
        <begin position="350"/>
        <end position="367"/>
    </location>
</feature>
<feature type="region of interest" description="Disordered" evidence="1">
    <location>
        <begin position="482"/>
        <end position="507"/>
    </location>
</feature>
<dbReference type="EMBL" id="CAJPWZ010001025">
    <property type="protein sequence ID" value="CAG2205582.1"/>
    <property type="molecule type" value="Genomic_DNA"/>
</dbReference>
<feature type="compositionally biased region" description="Basic residues" evidence="1">
    <location>
        <begin position="494"/>
        <end position="504"/>
    </location>
</feature>
<dbReference type="Proteomes" id="UP000683360">
    <property type="component" value="Unassembled WGS sequence"/>
</dbReference>
<feature type="compositionally biased region" description="Basic residues" evidence="1">
    <location>
        <begin position="630"/>
        <end position="640"/>
    </location>
</feature>
<gene>
    <name evidence="2" type="ORF">MEDL_19931</name>
</gene>
<organism evidence="2 3">
    <name type="scientific">Mytilus edulis</name>
    <name type="common">Blue mussel</name>
    <dbReference type="NCBI Taxonomy" id="6550"/>
    <lineage>
        <taxon>Eukaryota</taxon>
        <taxon>Metazoa</taxon>
        <taxon>Spiralia</taxon>
        <taxon>Lophotrochozoa</taxon>
        <taxon>Mollusca</taxon>
        <taxon>Bivalvia</taxon>
        <taxon>Autobranchia</taxon>
        <taxon>Pteriomorphia</taxon>
        <taxon>Mytilida</taxon>
        <taxon>Mytiloidea</taxon>
        <taxon>Mytilidae</taxon>
        <taxon>Mytilinae</taxon>
        <taxon>Mytilus</taxon>
    </lineage>
</organism>
<dbReference type="AlphaFoldDB" id="A0A8S3RGN6"/>
<evidence type="ECO:0000256" key="1">
    <source>
        <dbReference type="SAM" id="MobiDB-lite"/>
    </source>
</evidence>
<evidence type="ECO:0000313" key="2">
    <source>
        <dbReference type="EMBL" id="CAG2205582.1"/>
    </source>
</evidence>
<keyword evidence="3" id="KW-1185">Reference proteome</keyword>
<proteinExistence type="predicted"/>
<feature type="compositionally biased region" description="Polar residues" evidence="1">
    <location>
        <begin position="368"/>
        <end position="382"/>
    </location>
</feature>
<feature type="region of interest" description="Disordered" evidence="1">
    <location>
        <begin position="288"/>
        <end position="323"/>
    </location>
</feature>
<reference evidence="2" key="1">
    <citation type="submission" date="2021-03" db="EMBL/GenBank/DDBJ databases">
        <authorList>
            <person name="Bekaert M."/>
        </authorList>
    </citation>
    <scope>NUCLEOTIDE SEQUENCE</scope>
</reference>
<accession>A0A8S3RGN6</accession>
<feature type="region of interest" description="Disordered" evidence="1">
    <location>
        <begin position="1"/>
        <end position="30"/>
    </location>
</feature>
<evidence type="ECO:0000313" key="3">
    <source>
        <dbReference type="Proteomes" id="UP000683360"/>
    </source>
</evidence>
<protein>
    <submittedName>
        <fullName evidence="2">Uncharacterized protein</fullName>
    </submittedName>
</protein>
<feature type="compositionally biased region" description="Basic and acidic residues" evidence="1">
    <location>
        <begin position="555"/>
        <end position="570"/>
    </location>
</feature>
<name>A0A8S3RGN6_MYTED</name>
<feature type="region of interest" description="Disordered" evidence="1">
    <location>
        <begin position="345"/>
        <end position="423"/>
    </location>
</feature>
<feature type="compositionally biased region" description="Basic and acidic residues" evidence="1">
    <location>
        <begin position="484"/>
        <end position="493"/>
    </location>
</feature>
<dbReference type="OrthoDB" id="10538398at2759"/>
<feature type="region of interest" description="Disordered" evidence="1">
    <location>
        <begin position="543"/>
        <end position="703"/>
    </location>
</feature>
<feature type="compositionally biased region" description="Basic and acidic residues" evidence="1">
    <location>
        <begin position="610"/>
        <end position="622"/>
    </location>
</feature>
<feature type="compositionally biased region" description="Basic residues" evidence="1">
    <location>
        <begin position="688"/>
        <end position="703"/>
    </location>
</feature>